<accession>A0A8E2AYD3</accession>
<evidence type="ECO:0000256" key="1">
    <source>
        <dbReference type="SAM" id="Phobius"/>
    </source>
</evidence>
<keyword evidence="3" id="KW-1185">Reference proteome</keyword>
<reference evidence="2 3" key="1">
    <citation type="submission" date="2016-07" db="EMBL/GenBank/DDBJ databases">
        <title>Draft genome of the white-rot fungus Obba rivulosa 3A-2.</title>
        <authorList>
            <consortium name="DOE Joint Genome Institute"/>
            <person name="Miettinen O."/>
            <person name="Riley R."/>
            <person name="Acob R."/>
            <person name="Barry K."/>
            <person name="Cullen D."/>
            <person name="De Vries R."/>
            <person name="Hainaut M."/>
            <person name="Hatakka A."/>
            <person name="Henrissat B."/>
            <person name="Hilden K."/>
            <person name="Kuo R."/>
            <person name="Labutti K."/>
            <person name="Lipzen A."/>
            <person name="Makela M.R."/>
            <person name="Sandor L."/>
            <person name="Spatafora J.W."/>
            <person name="Grigoriev I.V."/>
            <person name="Hibbett D.S."/>
        </authorList>
    </citation>
    <scope>NUCLEOTIDE SEQUENCE [LARGE SCALE GENOMIC DNA]</scope>
    <source>
        <strain evidence="2 3">3A-2</strain>
    </source>
</reference>
<dbReference type="PANTHER" id="PTHR40465:SF1">
    <property type="entry name" value="DUF6534 DOMAIN-CONTAINING PROTEIN"/>
    <property type="match status" value="1"/>
</dbReference>
<sequence length="150" mass="16880">MLSQSPSPTVGSILVGGFLSTFLSGTVFMQLVLYFRLYPNDALKIKFMVVSIWILDIFHTVMICLACWDYLITNWANNAIFDYIPWCYGSAHISNRNIYLTAPIALLASLRVIFALVSMAEMIRLNSYSGFVSQYGQVYLSRAHSMPSSP</sequence>
<dbReference type="AlphaFoldDB" id="A0A8E2AYD3"/>
<feature type="transmembrane region" description="Helical" evidence="1">
    <location>
        <begin position="98"/>
        <end position="117"/>
    </location>
</feature>
<organism evidence="2 3">
    <name type="scientific">Obba rivulosa</name>
    <dbReference type="NCBI Taxonomy" id="1052685"/>
    <lineage>
        <taxon>Eukaryota</taxon>
        <taxon>Fungi</taxon>
        <taxon>Dikarya</taxon>
        <taxon>Basidiomycota</taxon>
        <taxon>Agaricomycotina</taxon>
        <taxon>Agaricomycetes</taxon>
        <taxon>Polyporales</taxon>
        <taxon>Gelatoporiaceae</taxon>
        <taxon>Obba</taxon>
    </lineage>
</organism>
<protein>
    <submittedName>
        <fullName evidence="2">Uncharacterized protein</fullName>
    </submittedName>
</protein>
<name>A0A8E2AYD3_9APHY</name>
<dbReference type="Proteomes" id="UP000250043">
    <property type="component" value="Unassembled WGS sequence"/>
</dbReference>
<keyword evidence="1" id="KW-1133">Transmembrane helix</keyword>
<keyword evidence="1" id="KW-0472">Membrane</keyword>
<keyword evidence="1" id="KW-0812">Transmembrane</keyword>
<dbReference type="PANTHER" id="PTHR40465">
    <property type="entry name" value="CHROMOSOME 1, WHOLE GENOME SHOTGUN SEQUENCE"/>
    <property type="match status" value="1"/>
</dbReference>
<evidence type="ECO:0000313" key="3">
    <source>
        <dbReference type="Proteomes" id="UP000250043"/>
    </source>
</evidence>
<dbReference type="EMBL" id="KV722402">
    <property type="protein sequence ID" value="OCH90515.1"/>
    <property type="molecule type" value="Genomic_DNA"/>
</dbReference>
<dbReference type="OrthoDB" id="2795487at2759"/>
<evidence type="ECO:0000313" key="2">
    <source>
        <dbReference type="EMBL" id="OCH90515.1"/>
    </source>
</evidence>
<gene>
    <name evidence="2" type="ORF">OBBRIDRAFT_591830</name>
</gene>
<proteinExistence type="predicted"/>
<feature type="transmembrane region" description="Helical" evidence="1">
    <location>
        <begin position="12"/>
        <end position="35"/>
    </location>
</feature>
<feature type="transmembrane region" description="Helical" evidence="1">
    <location>
        <begin position="47"/>
        <end position="71"/>
    </location>
</feature>